<dbReference type="Pfam" id="PF00892">
    <property type="entry name" value="EamA"/>
    <property type="match status" value="2"/>
</dbReference>
<dbReference type="PANTHER" id="PTHR32322:SF18">
    <property type="entry name" value="S-ADENOSYLMETHIONINE_S-ADENOSYLHOMOCYSTEINE TRANSPORTER"/>
    <property type="match status" value="1"/>
</dbReference>
<keyword evidence="5 7" id="KW-1133">Transmembrane helix</keyword>
<dbReference type="InterPro" id="IPR000620">
    <property type="entry name" value="EamA_dom"/>
</dbReference>
<feature type="domain" description="EamA" evidence="8">
    <location>
        <begin position="156"/>
        <end position="291"/>
    </location>
</feature>
<feature type="transmembrane region" description="Helical" evidence="7">
    <location>
        <begin position="250"/>
        <end position="269"/>
    </location>
</feature>
<feature type="transmembrane region" description="Helical" evidence="7">
    <location>
        <begin position="74"/>
        <end position="93"/>
    </location>
</feature>
<comment type="caution">
    <text evidence="9">The sequence shown here is derived from an EMBL/GenBank/DDBJ whole genome shotgun (WGS) entry which is preliminary data.</text>
</comment>
<feature type="transmembrane region" description="Helical" evidence="7">
    <location>
        <begin position="217"/>
        <end position="238"/>
    </location>
</feature>
<dbReference type="EMBL" id="PYAT01000022">
    <property type="protein sequence ID" value="PSL25079.1"/>
    <property type="molecule type" value="Genomic_DNA"/>
</dbReference>
<proteinExistence type="inferred from homology"/>
<keyword evidence="4 7" id="KW-0812">Transmembrane</keyword>
<dbReference type="PANTHER" id="PTHR32322">
    <property type="entry name" value="INNER MEMBRANE TRANSPORTER"/>
    <property type="match status" value="1"/>
</dbReference>
<evidence type="ECO:0000256" key="1">
    <source>
        <dbReference type="ARBA" id="ARBA00004651"/>
    </source>
</evidence>
<evidence type="ECO:0000256" key="6">
    <source>
        <dbReference type="ARBA" id="ARBA00023136"/>
    </source>
</evidence>
<evidence type="ECO:0000256" key="3">
    <source>
        <dbReference type="ARBA" id="ARBA00022475"/>
    </source>
</evidence>
<keyword evidence="3" id="KW-1003">Cell membrane</keyword>
<keyword evidence="10" id="KW-1185">Reference proteome</keyword>
<dbReference type="OrthoDB" id="9810818at2"/>
<evidence type="ECO:0000259" key="8">
    <source>
        <dbReference type="Pfam" id="PF00892"/>
    </source>
</evidence>
<organism evidence="9 10">
    <name type="scientific">Planomicrobium soli</name>
    <dbReference type="NCBI Taxonomy" id="1176648"/>
    <lineage>
        <taxon>Bacteria</taxon>
        <taxon>Bacillati</taxon>
        <taxon>Bacillota</taxon>
        <taxon>Bacilli</taxon>
        <taxon>Bacillales</taxon>
        <taxon>Caryophanaceae</taxon>
        <taxon>Planomicrobium</taxon>
    </lineage>
</organism>
<dbReference type="GO" id="GO:0005886">
    <property type="term" value="C:plasma membrane"/>
    <property type="evidence" value="ECO:0007669"/>
    <property type="project" value="UniProtKB-SubCell"/>
</dbReference>
<feature type="transmembrane region" description="Helical" evidence="7">
    <location>
        <begin position="35"/>
        <end position="54"/>
    </location>
</feature>
<feature type="transmembrane region" description="Helical" evidence="7">
    <location>
        <begin position="126"/>
        <end position="145"/>
    </location>
</feature>
<comment type="similarity">
    <text evidence="2">Belongs to the EamA transporter family.</text>
</comment>
<dbReference type="AlphaFoldDB" id="A0A2P8FTM8"/>
<keyword evidence="6 7" id="KW-0472">Membrane</keyword>
<dbReference type="InterPro" id="IPR037185">
    <property type="entry name" value="EmrE-like"/>
</dbReference>
<comment type="subcellular location">
    <subcellularLocation>
        <location evidence="1">Cell membrane</location>
        <topology evidence="1">Multi-pass membrane protein</topology>
    </subcellularLocation>
</comment>
<dbReference type="InterPro" id="IPR050638">
    <property type="entry name" value="AA-Vitamin_Transporters"/>
</dbReference>
<name>A0A2P8FTM8_9BACL</name>
<feature type="transmembrane region" description="Helical" evidence="7">
    <location>
        <begin position="183"/>
        <end position="205"/>
    </location>
</feature>
<evidence type="ECO:0000256" key="5">
    <source>
        <dbReference type="ARBA" id="ARBA00022989"/>
    </source>
</evidence>
<reference evidence="9 10" key="1">
    <citation type="submission" date="2018-03" db="EMBL/GenBank/DDBJ databases">
        <title>Genomic Encyclopedia of Type Strains, Phase III (KMG-III): the genomes of soil and plant-associated and newly described type strains.</title>
        <authorList>
            <person name="Whitman W."/>
        </authorList>
    </citation>
    <scope>NUCLEOTIDE SEQUENCE [LARGE SCALE GENOMIC DNA]</scope>
    <source>
        <strain evidence="9 10">CGMCC 1.12259</strain>
    </source>
</reference>
<accession>A0A2P8FTM8</accession>
<gene>
    <name evidence="9" type="ORF">B0H99_12230</name>
</gene>
<feature type="domain" description="EamA" evidence="8">
    <location>
        <begin position="5"/>
        <end position="143"/>
    </location>
</feature>
<evidence type="ECO:0000256" key="7">
    <source>
        <dbReference type="SAM" id="Phobius"/>
    </source>
</evidence>
<feature type="transmembrane region" description="Helical" evidence="7">
    <location>
        <begin position="151"/>
        <end position="171"/>
    </location>
</feature>
<feature type="transmembrane region" description="Helical" evidence="7">
    <location>
        <begin position="99"/>
        <end position="119"/>
    </location>
</feature>
<feature type="transmembrane region" description="Helical" evidence="7">
    <location>
        <begin position="7"/>
        <end position="29"/>
    </location>
</feature>
<protein>
    <submittedName>
        <fullName evidence="9">Threonine/homoserine efflux transporter RhtA</fullName>
    </submittedName>
</protein>
<evidence type="ECO:0000256" key="2">
    <source>
        <dbReference type="ARBA" id="ARBA00007362"/>
    </source>
</evidence>
<evidence type="ECO:0000313" key="9">
    <source>
        <dbReference type="EMBL" id="PSL25079.1"/>
    </source>
</evidence>
<dbReference type="Proteomes" id="UP000242682">
    <property type="component" value="Unassembled WGS sequence"/>
</dbReference>
<feature type="transmembrane region" description="Helical" evidence="7">
    <location>
        <begin position="275"/>
        <end position="293"/>
    </location>
</feature>
<evidence type="ECO:0000313" key="10">
    <source>
        <dbReference type="Proteomes" id="UP000242682"/>
    </source>
</evidence>
<evidence type="ECO:0000256" key="4">
    <source>
        <dbReference type="ARBA" id="ARBA00022692"/>
    </source>
</evidence>
<dbReference type="RefSeq" id="WP_106534866.1">
    <property type="nucleotide sequence ID" value="NZ_PYAT01000022.1"/>
</dbReference>
<dbReference type="SUPFAM" id="SSF103481">
    <property type="entry name" value="Multidrug resistance efflux transporter EmrE"/>
    <property type="match status" value="1"/>
</dbReference>
<sequence length="303" mass="33388">MNRLKGISMVLGGAMLWGATGPLIEWTLAFFELSVPFLLTLRMTIAGILLLIFLKLKKVHLTKIFRDKVWVRQLIIFSVLGMLGCQYAFVTAIHVSNAVVATLLQFLAPVYLILFVSIGQRRWPPAYQIIGLAGTLAGLFLLLTNGQPDKLTISGIALVWGLLLGLAFAFYTIYPARLMQEWGVLLVVAWSMLIGGIFIGLVNPIFLSAEWPKIMNIHALVSILGIIVIGTIAFVLFLSSMRFITAVETSILSAFEPLTAMVLSVIWFNDLLAPTQLFGAFAMLLFVTWLSLAGKGKLKEEKA</sequence>